<dbReference type="Proteomes" id="UP001385951">
    <property type="component" value="Unassembled WGS sequence"/>
</dbReference>
<proteinExistence type="predicted"/>
<name>A0AAW0FWP4_9APHY</name>
<evidence type="ECO:0000313" key="2">
    <source>
        <dbReference type="Proteomes" id="UP001385951"/>
    </source>
</evidence>
<reference evidence="1 2" key="1">
    <citation type="submission" date="2022-09" db="EMBL/GenBank/DDBJ databases">
        <authorList>
            <person name="Palmer J.M."/>
        </authorList>
    </citation>
    <scope>NUCLEOTIDE SEQUENCE [LARGE SCALE GENOMIC DNA]</scope>
    <source>
        <strain evidence="1 2">DSM 7382</strain>
    </source>
</reference>
<comment type="caution">
    <text evidence="1">The sequence shown here is derived from an EMBL/GenBank/DDBJ whole genome shotgun (WGS) entry which is preliminary data.</text>
</comment>
<organism evidence="1 2">
    <name type="scientific">Cerrena zonata</name>
    <dbReference type="NCBI Taxonomy" id="2478898"/>
    <lineage>
        <taxon>Eukaryota</taxon>
        <taxon>Fungi</taxon>
        <taxon>Dikarya</taxon>
        <taxon>Basidiomycota</taxon>
        <taxon>Agaricomycotina</taxon>
        <taxon>Agaricomycetes</taxon>
        <taxon>Polyporales</taxon>
        <taxon>Cerrenaceae</taxon>
        <taxon>Cerrena</taxon>
    </lineage>
</organism>
<protein>
    <submittedName>
        <fullName evidence="1">Uncharacterized protein</fullName>
    </submittedName>
</protein>
<dbReference type="EMBL" id="JASBNA010000038">
    <property type="protein sequence ID" value="KAK7682023.1"/>
    <property type="molecule type" value="Genomic_DNA"/>
</dbReference>
<dbReference type="AlphaFoldDB" id="A0AAW0FWP4"/>
<accession>A0AAW0FWP4</accession>
<keyword evidence="2" id="KW-1185">Reference proteome</keyword>
<sequence>MIVAWNGIREWTALNDLTRDYATAAEMKSLDHANFDLESSSHSSGDRLSIFDTVIVQSCLWKKIWASSLSLTTKDTVILPTKSCREKLTRIPQALLEPLWVPEVTDFPLETVVGDSSSSCRDEHEWLRLMRHDLKVLQLRVS</sequence>
<gene>
    <name evidence="1" type="ORF">QCA50_014987</name>
</gene>
<evidence type="ECO:0000313" key="1">
    <source>
        <dbReference type="EMBL" id="KAK7682023.1"/>
    </source>
</evidence>